<protein>
    <submittedName>
        <fullName evidence="3">ParA family protein</fullName>
    </submittedName>
</protein>
<comment type="caution">
    <text evidence="3">The sequence shown here is derived from an EMBL/GenBank/DDBJ whole genome shotgun (WGS) entry which is preliminary data.</text>
</comment>
<dbReference type="Proteomes" id="UP001596333">
    <property type="component" value="Unassembled WGS sequence"/>
</dbReference>
<feature type="domain" description="AAA" evidence="2">
    <location>
        <begin position="7"/>
        <end position="159"/>
    </location>
</feature>
<gene>
    <name evidence="3" type="ORF">ACFQEY_14925</name>
</gene>
<dbReference type="PANTHER" id="PTHR13696:SF99">
    <property type="entry name" value="COBYRINIC ACID AC-DIAMIDE SYNTHASE"/>
    <property type="match status" value="1"/>
</dbReference>
<dbReference type="InterPro" id="IPR050678">
    <property type="entry name" value="DNA_Partitioning_ATPase"/>
</dbReference>
<reference evidence="3 4" key="1">
    <citation type="journal article" date="2019" name="Int. J. Syst. Evol. Microbiol.">
        <title>The Global Catalogue of Microorganisms (GCM) 10K type strain sequencing project: providing services to taxonomists for standard genome sequencing and annotation.</title>
        <authorList>
            <consortium name="The Broad Institute Genomics Platform"/>
            <consortium name="The Broad Institute Genome Sequencing Center for Infectious Disease"/>
            <person name="Wu L."/>
            <person name="Ma J."/>
        </authorList>
    </citation>
    <scope>NUCLEOTIDE SEQUENCE [LARGE SCALE GENOMIC DNA]</scope>
    <source>
        <strain evidence="3 4">Y73</strain>
    </source>
</reference>
<dbReference type="SUPFAM" id="SSF52540">
    <property type="entry name" value="P-loop containing nucleoside triphosphate hydrolases"/>
    <property type="match status" value="1"/>
</dbReference>
<feature type="region of interest" description="Disordered" evidence="1">
    <location>
        <begin position="262"/>
        <end position="289"/>
    </location>
</feature>
<evidence type="ECO:0000313" key="3">
    <source>
        <dbReference type="EMBL" id="MFC6890289.1"/>
    </source>
</evidence>
<dbReference type="EMBL" id="JBHSXI010000021">
    <property type="protein sequence ID" value="MFC6890289.1"/>
    <property type="molecule type" value="Genomic_DNA"/>
</dbReference>
<proteinExistence type="predicted"/>
<accession>A0ABD5ULQ4</accession>
<dbReference type="Pfam" id="PF13614">
    <property type="entry name" value="AAA_31"/>
    <property type="match status" value="1"/>
</dbReference>
<name>A0ABD5ULQ4_9EURY</name>
<dbReference type="Gene3D" id="3.40.50.300">
    <property type="entry name" value="P-loop containing nucleotide triphosphate hydrolases"/>
    <property type="match status" value="1"/>
</dbReference>
<sequence>MADTNPEVIAVSFQKGGTGKTFTAMNLAGGLAARGFEVLLIDMDPQGTLTANLGHRELFDDHDELSLDEVLLDVNKWDQITDLVIEHDEFDLIPANSTYTGNKTPLDSADAGEKRLGKILTRLETDYHYIVCDCPPDFSAFAKNAVTAGENVVVPMVPRSEMVHSTNLLFDMYDTLGMMHDLDIEYLAFTMTYTSTKETKQMREVLDWFDETFGENGVKIDDRAAFDRAKWEAGSIYVHEESLQNDQFPQFDTVVKRVLDQTSPPDFNGDVEEMRQKTTDEIRSREIEA</sequence>
<dbReference type="AlphaFoldDB" id="A0ABD5ULQ4"/>
<evidence type="ECO:0000313" key="4">
    <source>
        <dbReference type="Proteomes" id="UP001596333"/>
    </source>
</evidence>
<dbReference type="PANTHER" id="PTHR13696">
    <property type="entry name" value="P-LOOP CONTAINING NUCLEOSIDE TRIPHOSPHATE HYDROLASE"/>
    <property type="match status" value="1"/>
</dbReference>
<evidence type="ECO:0000259" key="2">
    <source>
        <dbReference type="Pfam" id="PF13614"/>
    </source>
</evidence>
<feature type="compositionally biased region" description="Basic and acidic residues" evidence="1">
    <location>
        <begin position="272"/>
        <end position="289"/>
    </location>
</feature>
<evidence type="ECO:0000256" key="1">
    <source>
        <dbReference type="SAM" id="MobiDB-lite"/>
    </source>
</evidence>
<dbReference type="CDD" id="cd02042">
    <property type="entry name" value="ParAB_family"/>
    <property type="match status" value="1"/>
</dbReference>
<organism evidence="3 4">
    <name type="scientific">Halorubrum trueperi</name>
    <dbReference type="NCBI Taxonomy" id="2004704"/>
    <lineage>
        <taxon>Archaea</taxon>
        <taxon>Methanobacteriati</taxon>
        <taxon>Methanobacteriota</taxon>
        <taxon>Stenosarchaea group</taxon>
        <taxon>Halobacteria</taxon>
        <taxon>Halobacteriales</taxon>
        <taxon>Haloferacaceae</taxon>
        <taxon>Halorubrum</taxon>
    </lineage>
</organism>
<keyword evidence="4" id="KW-1185">Reference proteome</keyword>
<dbReference type="InterPro" id="IPR027417">
    <property type="entry name" value="P-loop_NTPase"/>
</dbReference>
<dbReference type="RefSeq" id="WP_049909961.1">
    <property type="nucleotide sequence ID" value="NZ_JBHSXI010000021.1"/>
</dbReference>
<dbReference type="InterPro" id="IPR025669">
    <property type="entry name" value="AAA_dom"/>
</dbReference>